<feature type="compositionally biased region" description="Polar residues" evidence="1">
    <location>
        <begin position="172"/>
        <end position="182"/>
    </location>
</feature>
<gene>
    <name evidence="2" type="ORF">B9Q08_04950</name>
</gene>
<dbReference type="EMBL" id="NEXJ01000087">
    <property type="protein sequence ID" value="PSN90313.1"/>
    <property type="molecule type" value="Genomic_DNA"/>
</dbReference>
<sequence length="201" mass="22761">MRPIYHYASLGGETIRDLIFYEYAKLIARSAGFAGNYAFIMKKYTELREGRLAWSNLTREHRKELERGKSCAYCGSPRNIGFHHIIPLERGHRHPRQPGRIPRLLQHFQRGPRPLRVVGKHPAQRRRHPSTHSGEEIPEANIRHTQGTLDSTHLDGDGKLTVLDLGAVLGTQMGNTPSTQANKPAITPHTEENPKRETEGV</sequence>
<dbReference type="InterPro" id="IPR003615">
    <property type="entry name" value="HNH_nuc"/>
</dbReference>
<protein>
    <recommendedName>
        <fullName evidence="4">HNH nuclease domain-containing protein</fullName>
    </recommendedName>
</protein>
<reference evidence="2 3" key="1">
    <citation type="submission" date="2017-04" db="EMBL/GenBank/DDBJ databases">
        <title>Novel microbial lineages endemic to geothermal iron-oxide mats fill important gaps in the evolutionary history of Archaea.</title>
        <authorList>
            <person name="Jay Z.J."/>
            <person name="Beam J.P."/>
            <person name="Dlakic M."/>
            <person name="Rusch D.B."/>
            <person name="Kozubal M.A."/>
            <person name="Inskeep W.P."/>
        </authorList>
    </citation>
    <scope>NUCLEOTIDE SEQUENCE [LARGE SCALE GENOMIC DNA]</scope>
    <source>
        <strain evidence="2">ECH_B_SAG-M15</strain>
    </source>
</reference>
<comment type="caution">
    <text evidence="2">The sequence shown here is derived from an EMBL/GenBank/DDBJ whole genome shotgun (WGS) entry which is preliminary data.</text>
</comment>
<accession>A0A2R6AVG4</accession>
<dbReference type="AlphaFoldDB" id="A0A2R6AVG4"/>
<evidence type="ECO:0008006" key="4">
    <source>
        <dbReference type="Google" id="ProtNLM"/>
    </source>
</evidence>
<organism evidence="2 3">
    <name type="scientific">Candidatus Marsarchaeota G2 archaeon ECH_B_SAG-M15</name>
    <dbReference type="NCBI Taxonomy" id="1978162"/>
    <lineage>
        <taxon>Archaea</taxon>
        <taxon>Candidatus Marsarchaeota</taxon>
        <taxon>Candidatus Marsarchaeota group 2</taxon>
    </lineage>
</organism>
<name>A0A2R6AVG4_9ARCH</name>
<dbReference type="Proteomes" id="UP000240490">
    <property type="component" value="Unassembled WGS sequence"/>
</dbReference>
<feature type="region of interest" description="Disordered" evidence="1">
    <location>
        <begin position="171"/>
        <end position="201"/>
    </location>
</feature>
<feature type="region of interest" description="Disordered" evidence="1">
    <location>
        <begin position="119"/>
        <end position="142"/>
    </location>
</feature>
<dbReference type="CDD" id="cd00085">
    <property type="entry name" value="HNHc"/>
    <property type="match status" value="1"/>
</dbReference>
<feature type="compositionally biased region" description="Basic residues" evidence="1">
    <location>
        <begin position="119"/>
        <end position="130"/>
    </location>
</feature>
<feature type="compositionally biased region" description="Basic and acidic residues" evidence="1">
    <location>
        <begin position="189"/>
        <end position="201"/>
    </location>
</feature>
<evidence type="ECO:0000256" key="1">
    <source>
        <dbReference type="SAM" id="MobiDB-lite"/>
    </source>
</evidence>
<evidence type="ECO:0000313" key="3">
    <source>
        <dbReference type="Proteomes" id="UP000240490"/>
    </source>
</evidence>
<evidence type="ECO:0000313" key="2">
    <source>
        <dbReference type="EMBL" id="PSN90313.1"/>
    </source>
</evidence>
<proteinExistence type="predicted"/>